<keyword evidence="1" id="KW-0862">Zinc</keyword>
<dbReference type="PANTHER" id="PTHR46085:SF3">
    <property type="entry name" value="ARF GTPASE ACTIVATING PROTEIN"/>
    <property type="match status" value="1"/>
</dbReference>
<dbReference type="AlphaFoldDB" id="L1JEC3"/>
<dbReference type="InterPro" id="IPR038508">
    <property type="entry name" value="ArfGAP_dom_sf"/>
</dbReference>
<dbReference type="STRING" id="905079.L1JEC3"/>
<dbReference type="eggNOG" id="KOG0702">
    <property type="taxonomic scope" value="Eukaryota"/>
</dbReference>
<dbReference type="InterPro" id="IPR037278">
    <property type="entry name" value="ARFGAP/RecO"/>
</dbReference>
<name>L1JEC3_GUITC</name>
<reference evidence="5" key="2">
    <citation type="submission" date="2012-11" db="EMBL/GenBank/DDBJ databases">
        <authorList>
            <person name="Kuo A."/>
            <person name="Curtis B.A."/>
            <person name="Tanifuji G."/>
            <person name="Burki F."/>
            <person name="Gruber A."/>
            <person name="Irimia M."/>
            <person name="Maruyama S."/>
            <person name="Arias M.C."/>
            <person name="Ball S.G."/>
            <person name="Gile G.H."/>
            <person name="Hirakawa Y."/>
            <person name="Hopkins J.F."/>
            <person name="Rensing S.A."/>
            <person name="Schmutz J."/>
            <person name="Symeonidi A."/>
            <person name="Elias M."/>
            <person name="Eveleigh R.J."/>
            <person name="Herman E.K."/>
            <person name="Klute M.J."/>
            <person name="Nakayama T."/>
            <person name="Obornik M."/>
            <person name="Reyes-Prieto A."/>
            <person name="Armbrust E.V."/>
            <person name="Aves S.J."/>
            <person name="Beiko R.G."/>
            <person name="Coutinho P."/>
            <person name="Dacks J.B."/>
            <person name="Durnford D.G."/>
            <person name="Fast N.M."/>
            <person name="Green B.R."/>
            <person name="Grisdale C."/>
            <person name="Hempe F."/>
            <person name="Henrissat B."/>
            <person name="Hoppner M.P."/>
            <person name="Ishida K.-I."/>
            <person name="Kim E."/>
            <person name="Koreny L."/>
            <person name="Kroth P.G."/>
            <person name="Liu Y."/>
            <person name="Malik S.-B."/>
            <person name="Maier U.G."/>
            <person name="McRose D."/>
            <person name="Mock T."/>
            <person name="Neilson J.A."/>
            <person name="Onodera N.T."/>
            <person name="Poole A.M."/>
            <person name="Pritham E.J."/>
            <person name="Richards T.A."/>
            <person name="Rocap G."/>
            <person name="Roy S.W."/>
            <person name="Sarai C."/>
            <person name="Schaack S."/>
            <person name="Shirato S."/>
            <person name="Slamovits C.H."/>
            <person name="Spencer D.F."/>
            <person name="Suzuki S."/>
            <person name="Worden A.Z."/>
            <person name="Zauner S."/>
            <person name="Barry K."/>
            <person name="Bell C."/>
            <person name="Bharti A.K."/>
            <person name="Crow J.A."/>
            <person name="Grimwood J."/>
            <person name="Kramer R."/>
            <person name="Lindquist E."/>
            <person name="Lucas S."/>
            <person name="Salamov A."/>
            <person name="McFadden G.I."/>
            <person name="Lane C.E."/>
            <person name="Keeling P.J."/>
            <person name="Gray M.W."/>
            <person name="Grigoriev I.V."/>
            <person name="Archibald J.M."/>
        </authorList>
    </citation>
    <scope>NUCLEOTIDE SEQUENCE</scope>
    <source>
        <strain evidence="5">CCMP2712</strain>
    </source>
</reference>
<dbReference type="GeneID" id="17303169"/>
<dbReference type="PROSITE" id="PS50115">
    <property type="entry name" value="ARFGAP"/>
    <property type="match status" value="1"/>
</dbReference>
<sequence>VCMDFKTFVCMTCSGIHREFQHKCKGISLSNWTKEEVAAIEQGGNTKAQEEWMACWSEKDFPIPESGDKERIRTFIQKKYVDRKWHISRKRGSPNPEPISNILPEEPKVSPCPCPKKLISRVADCQQGCGTH</sequence>
<evidence type="ECO:0000313" key="4">
    <source>
        <dbReference type="EnsemblProtists" id="EKX46489"/>
    </source>
</evidence>
<evidence type="ECO:0000259" key="2">
    <source>
        <dbReference type="PROSITE" id="PS50115"/>
    </source>
</evidence>
<protein>
    <recommendedName>
        <fullName evidence="2">Arf-GAP domain-containing protein</fullName>
    </recommendedName>
</protein>
<dbReference type="SUPFAM" id="SSF57863">
    <property type="entry name" value="ArfGap/RecO-like zinc finger"/>
    <property type="match status" value="1"/>
</dbReference>
<dbReference type="HOGENOM" id="CLU_1922615_0_0_1"/>
<gene>
    <name evidence="3" type="ORF">GUITHDRAFT_70524</name>
</gene>
<reference evidence="3 5" key="1">
    <citation type="journal article" date="2012" name="Nature">
        <title>Algal genomes reveal evolutionary mosaicism and the fate of nucleomorphs.</title>
        <authorList>
            <consortium name="DOE Joint Genome Institute"/>
            <person name="Curtis B.A."/>
            <person name="Tanifuji G."/>
            <person name="Burki F."/>
            <person name="Gruber A."/>
            <person name="Irimia M."/>
            <person name="Maruyama S."/>
            <person name="Arias M.C."/>
            <person name="Ball S.G."/>
            <person name="Gile G.H."/>
            <person name="Hirakawa Y."/>
            <person name="Hopkins J.F."/>
            <person name="Kuo A."/>
            <person name="Rensing S.A."/>
            <person name="Schmutz J."/>
            <person name="Symeonidi A."/>
            <person name="Elias M."/>
            <person name="Eveleigh R.J."/>
            <person name="Herman E.K."/>
            <person name="Klute M.J."/>
            <person name="Nakayama T."/>
            <person name="Obornik M."/>
            <person name="Reyes-Prieto A."/>
            <person name="Armbrust E.V."/>
            <person name="Aves S.J."/>
            <person name="Beiko R.G."/>
            <person name="Coutinho P."/>
            <person name="Dacks J.B."/>
            <person name="Durnford D.G."/>
            <person name="Fast N.M."/>
            <person name="Green B.R."/>
            <person name="Grisdale C.J."/>
            <person name="Hempel F."/>
            <person name="Henrissat B."/>
            <person name="Hoppner M.P."/>
            <person name="Ishida K."/>
            <person name="Kim E."/>
            <person name="Koreny L."/>
            <person name="Kroth P.G."/>
            <person name="Liu Y."/>
            <person name="Malik S.B."/>
            <person name="Maier U.G."/>
            <person name="McRose D."/>
            <person name="Mock T."/>
            <person name="Neilson J.A."/>
            <person name="Onodera N.T."/>
            <person name="Poole A.M."/>
            <person name="Pritham E.J."/>
            <person name="Richards T.A."/>
            <person name="Rocap G."/>
            <person name="Roy S.W."/>
            <person name="Sarai C."/>
            <person name="Schaack S."/>
            <person name="Shirato S."/>
            <person name="Slamovits C.H."/>
            <person name="Spencer D.F."/>
            <person name="Suzuki S."/>
            <person name="Worden A.Z."/>
            <person name="Zauner S."/>
            <person name="Barry K."/>
            <person name="Bell C."/>
            <person name="Bharti A.K."/>
            <person name="Crow J.A."/>
            <person name="Grimwood J."/>
            <person name="Kramer R."/>
            <person name="Lindquist E."/>
            <person name="Lucas S."/>
            <person name="Salamov A."/>
            <person name="McFadden G.I."/>
            <person name="Lane C.E."/>
            <person name="Keeling P.J."/>
            <person name="Gray M.W."/>
            <person name="Grigoriev I.V."/>
            <person name="Archibald J.M."/>
        </authorList>
    </citation>
    <scope>NUCLEOTIDE SEQUENCE</scope>
    <source>
        <strain evidence="3 5">CCMP2712</strain>
    </source>
</reference>
<keyword evidence="1" id="KW-0479">Metal-binding</keyword>
<accession>L1JEC3</accession>
<dbReference type="Pfam" id="PF01412">
    <property type="entry name" value="ArfGap"/>
    <property type="match status" value="1"/>
</dbReference>
<feature type="non-terminal residue" evidence="3">
    <location>
        <position position="1"/>
    </location>
</feature>
<dbReference type="SMART" id="SM00105">
    <property type="entry name" value="ArfGap"/>
    <property type="match status" value="1"/>
</dbReference>
<dbReference type="Proteomes" id="UP000011087">
    <property type="component" value="Unassembled WGS sequence"/>
</dbReference>
<dbReference type="Gene3D" id="1.10.220.150">
    <property type="entry name" value="Arf GTPase activating protein"/>
    <property type="match status" value="1"/>
</dbReference>
<evidence type="ECO:0000313" key="5">
    <source>
        <dbReference type="Proteomes" id="UP000011087"/>
    </source>
</evidence>
<proteinExistence type="predicted"/>
<reference evidence="4" key="3">
    <citation type="submission" date="2016-03" db="UniProtKB">
        <authorList>
            <consortium name="EnsemblProtists"/>
        </authorList>
    </citation>
    <scope>IDENTIFICATION</scope>
</reference>
<dbReference type="InterPro" id="IPR044820">
    <property type="entry name" value="AGD14-like"/>
</dbReference>
<dbReference type="PaxDb" id="55529-EKX46489"/>
<dbReference type="EMBL" id="JH992994">
    <property type="protein sequence ID" value="EKX46489.1"/>
    <property type="molecule type" value="Genomic_DNA"/>
</dbReference>
<evidence type="ECO:0000256" key="1">
    <source>
        <dbReference type="PROSITE-ProRule" id="PRU00288"/>
    </source>
</evidence>
<dbReference type="EnsemblProtists" id="EKX46489">
    <property type="protein sequence ID" value="EKX46489"/>
    <property type="gene ID" value="GUITHDRAFT_70524"/>
</dbReference>
<dbReference type="GO" id="GO:0008270">
    <property type="term" value="F:zinc ion binding"/>
    <property type="evidence" value="ECO:0007669"/>
    <property type="project" value="UniProtKB-KW"/>
</dbReference>
<dbReference type="KEGG" id="gtt:GUITHDRAFT_70524"/>
<dbReference type="RefSeq" id="XP_005833469.1">
    <property type="nucleotide sequence ID" value="XM_005833412.1"/>
</dbReference>
<feature type="domain" description="Arf-GAP" evidence="2">
    <location>
        <begin position="1"/>
        <end position="94"/>
    </location>
</feature>
<dbReference type="PRINTS" id="PR00405">
    <property type="entry name" value="REVINTRACTNG"/>
</dbReference>
<dbReference type="PANTHER" id="PTHR46085">
    <property type="entry name" value="ARFGAP/RECO-RELATED"/>
    <property type="match status" value="1"/>
</dbReference>
<dbReference type="OMA" id="TENNMEM"/>
<keyword evidence="5" id="KW-1185">Reference proteome</keyword>
<dbReference type="OrthoDB" id="6036at2759"/>
<keyword evidence="1" id="KW-0863">Zinc-finger</keyword>
<dbReference type="GO" id="GO:0005096">
    <property type="term" value="F:GTPase activator activity"/>
    <property type="evidence" value="ECO:0007669"/>
    <property type="project" value="InterPro"/>
</dbReference>
<organism evidence="3">
    <name type="scientific">Guillardia theta (strain CCMP2712)</name>
    <name type="common">Cryptophyte</name>
    <dbReference type="NCBI Taxonomy" id="905079"/>
    <lineage>
        <taxon>Eukaryota</taxon>
        <taxon>Cryptophyceae</taxon>
        <taxon>Pyrenomonadales</taxon>
        <taxon>Geminigeraceae</taxon>
        <taxon>Guillardia</taxon>
    </lineage>
</organism>
<dbReference type="InterPro" id="IPR001164">
    <property type="entry name" value="ArfGAP_dom"/>
</dbReference>
<evidence type="ECO:0000313" key="3">
    <source>
        <dbReference type="EMBL" id="EKX46489.1"/>
    </source>
</evidence>